<feature type="region of interest" description="Disordered" evidence="1">
    <location>
        <begin position="21"/>
        <end position="60"/>
    </location>
</feature>
<accession>A0AAW6Z8P8</accession>
<protein>
    <submittedName>
        <fullName evidence="2">Uncharacterized protein</fullName>
    </submittedName>
</protein>
<dbReference type="RefSeq" id="WP_141743189.1">
    <property type="nucleotide sequence ID" value="NZ_CP020452.2"/>
</dbReference>
<evidence type="ECO:0000313" key="2">
    <source>
        <dbReference type="EMBL" id="MDK8362057.1"/>
    </source>
</evidence>
<organism evidence="2 3">
    <name type="scientific">Neisseria mucosa</name>
    <dbReference type="NCBI Taxonomy" id="488"/>
    <lineage>
        <taxon>Bacteria</taxon>
        <taxon>Pseudomonadati</taxon>
        <taxon>Pseudomonadota</taxon>
        <taxon>Betaproteobacteria</taxon>
        <taxon>Neisseriales</taxon>
        <taxon>Neisseriaceae</taxon>
        <taxon>Neisseria</taxon>
    </lineage>
</organism>
<reference evidence="2" key="1">
    <citation type="submission" date="2023-05" db="EMBL/GenBank/DDBJ databases">
        <title>Genomic Catalog of Human Bladder Bacteria.</title>
        <authorList>
            <person name="Du J."/>
        </authorList>
    </citation>
    <scope>NUCLEOTIDE SEQUENCE</scope>
    <source>
        <strain evidence="2">UMB7974B</strain>
    </source>
</reference>
<evidence type="ECO:0000313" key="3">
    <source>
        <dbReference type="Proteomes" id="UP001240589"/>
    </source>
</evidence>
<gene>
    <name evidence="2" type="ORF">QP792_07525</name>
</gene>
<name>A0AAW6Z8P8_NEIMU</name>
<proteinExistence type="predicted"/>
<dbReference type="Proteomes" id="UP001240589">
    <property type="component" value="Unassembled WGS sequence"/>
</dbReference>
<dbReference type="EMBL" id="JASPBL010000033">
    <property type="protein sequence ID" value="MDK8362057.1"/>
    <property type="molecule type" value="Genomic_DNA"/>
</dbReference>
<sequence length="60" mass="6683">MLCTNLTFRITIQIGVSSGFLDGEDADKYDGEHPPAAPPITPPTNDLIKPDFHRPKQQYN</sequence>
<dbReference type="AlphaFoldDB" id="A0AAW6Z8P8"/>
<evidence type="ECO:0000256" key="1">
    <source>
        <dbReference type="SAM" id="MobiDB-lite"/>
    </source>
</evidence>
<comment type="caution">
    <text evidence="2">The sequence shown here is derived from an EMBL/GenBank/DDBJ whole genome shotgun (WGS) entry which is preliminary data.</text>
</comment>